<organism evidence="3 4">
    <name type="scientific">Cryobacterium psychrophilum</name>
    <dbReference type="NCBI Taxonomy" id="41988"/>
    <lineage>
        <taxon>Bacteria</taxon>
        <taxon>Bacillati</taxon>
        <taxon>Actinomycetota</taxon>
        <taxon>Actinomycetes</taxon>
        <taxon>Micrococcales</taxon>
        <taxon>Microbacteriaceae</taxon>
        <taxon>Cryobacterium</taxon>
    </lineage>
</organism>
<dbReference type="EMBL" id="SOHQ01000001">
    <property type="protein sequence ID" value="TFD82479.1"/>
    <property type="molecule type" value="Genomic_DNA"/>
</dbReference>
<feature type="transmembrane region" description="Helical" evidence="1">
    <location>
        <begin position="121"/>
        <end position="141"/>
    </location>
</feature>
<keyword evidence="1" id="KW-0812">Transmembrane</keyword>
<feature type="transmembrane region" description="Helical" evidence="1">
    <location>
        <begin position="162"/>
        <end position="190"/>
    </location>
</feature>
<gene>
    <name evidence="3" type="ORF">E3T53_00890</name>
</gene>
<protein>
    <submittedName>
        <fullName evidence="3">DUF1206 domain-containing protein</fullName>
    </submittedName>
</protein>
<sequence>MNGLVHILIAAIAIAIARGGGGTADQSGAFGQLSESPGGLFVLWTVVVGMSALGLWLVLGAFLMKSADPKRKWSHRVIEVSKAAVYLVFAGTAANFASGGTSDSASSTRDASAGLMGAPGGVVVIVAVGLIVLAIGGYFVWKGLLKKFTDDISVPRGSTGDAIIVLGVVGHVAKGIALGVVGILVLVAGFTLDPSKSTGLDGALKSLTALPYGGVILAAIAIGLIAYGAYCFARAWRARLF</sequence>
<feature type="transmembrane region" description="Helical" evidence="1">
    <location>
        <begin position="41"/>
        <end position="63"/>
    </location>
</feature>
<feature type="domain" description="DUF1206" evidence="2">
    <location>
        <begin position="169"/>
        <end position="237"/>
    </location>
</feature>
<reference evidence="3 4" key="1">
    <citation type="submission" date="2019-03" db="EMBL/GenBank/DDBJ databases">
        <title>Genomics of glacier-inhabiting Cryobacterium strains.</title>
        <authorList>
            <person name="Liu Q."/>
            <person name="Xin Y.-H."/>
        </authorList>
    </citation>
    <scope>NUCLEOTIDE SEQUENCE [LARGE SCALE GENOMIC DNA]</scope>
    <source>
        <strain evidence="3 4">CGMCC 1.4292</strain>
    </source>
</reference>
<dbReference type="InterPro" id="IPR009597">
    <property type="entry name" value="DUF1206"/>
</dbReference>
<name>A0A4Y8KTQ6_9MICO</name>
<feature type="domain" description="DUF1206" evidence="2">
    <location>
        <begin position="81"/>
        <end position="144"/>
    </location>
</feature>
<evidence type="ECO:0000259" key="2">
    <source>
        <dbReference type="Pfam" id="PF06724"/>
    </source>
</evidence>
<accession>A0A4Y8KTQ6</accession>
<feature type="transmembrane region" description="Helical" evidence="1">
    <location>
        <begin position="83"/>
        <end position="101"/>
    </location>
</feature>
<evidence type="ECO:0000256" key="1">
    <source>
        <dbReference type="SAM" id="Phobius"/>
    </source>
</evidence>
<dbReference type="Pfam" id="PF06724">
    <property type="entry name" value="DUF1206"/>
    <property type="match status" value="3"/>
</dbReference>
<feature type="transmembrane region" description="Helical" evidence="1">
    <location>
        <begin position="210"/>
        <end position="233"/>
    </location>
</feature>
<dbReference type="AlphaFoldDB" id="A0A4Y8KTQ6"/>
<keyword evidence="1" id="KW-1133">Transmembrane helix</keyword>
<proteinExistence type="predicted"/>
<evidence type="ECO:0000313" key="4">
    <source>
        <dbReference type="Proteomes" id="UP000298218"/>
    </source>
</evidence>
<comment type="caution">
    <text evidence="3">The sequence shown here is derived from an EMBL/GenBank/DDBJ whole genome shotgun (WGS) entry which is preliminary data.</text>
</comment>
<feature type="domain" description="DUF1206" evidence="2">
    <location>
        <begin position="2"/>
        <end position="62"/>
    </location>
</feature>
<keyword evidence="1" id="KW-0472">Membrane</keyword>
<dbReference type="OrthoDB" id="4552598at2"/>
<keyword evidence="4" id="KW-1185">Reference proteome</keyword>
<dbReference type="Proteomes" id="UP000298218">
    <property type="component" value="Unassembled WGS sequence"/>
</dbReference>
<evidence type="ECO:0000313" key="3">
    <source>
        <dbReference type="EMBL" id="TFD82479.1"/>
    </source>
</evidence>